<sequence>MGALLLLTAACGDGGTETDPEPAADQTPHGYVEGAEETADTQTRLVLADAESGEAAVLDLATEETTALEPLPGVERALGDGRFAYLAGAEGRVHVVDSGGWTVDHGDHVHHYRTEARAVGTVEAPGLTAVHADTTRTALSLDDGTARLLDRAPLEDEGAVGEPSQRETEGAAGVAVPHEGRLLVPVADGRIDVRDAEGATVATLDENCPEAGGAAATRRGVAFACADGALLVSAEGDTFTGEKIDYPEDTEPAARATAFTHRPGSDTLAARAGDDGAWALDLAARSWTRVDTGPLLAVNAVGDGATLLALTEDGELRAHDLADGEVTASTPLLERPPGEGEPAPVIEVDTARAYVNDPSAGVVYEIDHQDDLRLARTLALDFAPDLMVETGR</sequence>
<dbReference type="InterPro" id="IPR011047">
    <property type="entry name" value="Quinoprotein_ADH-like_sf"/>
</dbReference>
<evidence type="ECO:0008006" key="3">
    <source>
        <dbReference type="Google" id="ProtNLM"/>
    </source>
</evidence>
<dbReference type="OrthoDB" id="60524at2"/>
<organism evidence="1 2">
    <name type="scientific">Streptomyces sedi</name>
    <dbReference type="NCBI Taxonomy" id="555059"/>
    <lineage>
        <taxon>Bacteria</taxon>
        <taxon>Bacillati</taxon>
        <taxon>Actinomycetota</taxon>
        <taxon>Actinomycetes</taxon>
        <taxon>Kitasatosporales</taxon>
        <taxon>Streptomycetaceae</taxon>
        <taxon>Streptomyces</taxon>
    </lineage>
</organism>
<dbReference type="EMBL" id="VDGT01000012">
    <property type="protein sequence ID" value="TNM28829.1"/>
    <property type="molecule type" value="Genomic_DNA"/>
</dbReference>
<comment type="caution">
    <text evidence="1">The sequence shown here is derived from an EMBL/GenBank/DDBJ whole genome shotgun (WGS) entry which is preliminary data.</text>
</comment>
<dbReference type="InterPro" id="IPR015943">
    <property type="entry name" value="WD40/YVTN_repeat-like_dom_sf"/>
</dbReference>
<keyword evidence="2" id="KW-1185">Reference proteome</keyword>
<name>A0A5C4V144_9ACTN</name>
<protein>
    <recommendedName>
        <fullName evidence="3">ABC transporter</fullName>
    </recommendedName>
</protein>
<reference evidence="1 2" key="1">
    <citation type="submission" date="2019-06" db="EMBL/GenBank/DDBJ databases">
        <title>Draft genome of Streptomyces sedi sp. JCM16909.</title>
        <authorList>
            <person name="Klykleung N."/>
            <person name="Tanasupawat S."/>
            <person name="Kudo T."/>
            <person name="Yuki M."/>
            <person name="Ohkuma M."/>
        </authorList>
    </citation>
    <scope>NUCLEOTIDE SEQUENCE [LARGE SCALE GENOMIC DNA]</scope>
    <source>
        <strain evidence="1 2">JCM 16909</strain>
    </source>
</reference>
<evidence type="ECO:0000313" key="1">
    <source>
        <dbReference type="EMBL" id="TNM28829.1"/>
    </source>
</evidence>
<dbReference type="Proteomes" id="UP000311713">
    <property type="component" value="Unassembled WGS sequence"/>
</dbReference>
<dbReference type="Gene3D" id="2.130.10.10">
    <property type="entry name" value="YVTN repeat-like/Quinoprotein amine dehydrogenase"/>
    <property type="match status" value="1"/>
</dbReference>
<gene>
    <name evidence="1" type="ORF">FH715_17185</name>
</gene>
<accession>A0A5C4V144</accession>
<dbReference type="SUPFAM" id="SSF50998">
    <property type="entry name" value="Quinoprotein alcohol dehydrogenase-like"/>
    <property type="match status" value="1"/>
</dbReference>
<dbReference type="AlphaFoldDB" id="A0A5C4V144"/>
<evidence type="ECO:0000313" key="2">
    <source>
        <dbReference type="Proteomes" id="UP000311713"/>
    </source>
</evidence>
<proteinExistence type="predicted"/>